<dbReference type="GO" id="GO:0020037">
    <property type="term" value="F:heme binding"/>
    <property type="evidence" value="ECO:0007669"/>
    <property type="project" value="InterPro"/>
</dbReference>
<dbReference type="Gene3D" id="1.10.630.10">
    <property type="entry name" value="Cytochrome P450"/>
    <property type="match status" value="1"/>
</dbReference>
<dbReference type="InterPro" id="IPR001128">
    <property type="entry name" value="Cyt_P450"/>
</dbReference>
<evidence type="ECO:0000313" key="5">
    <source>
        <dbReference type="EMBL" id="KAF9610732.1"/>
    </source>
</evidence>
<dbReference type="InterPro" id="IPR036396">
    <property type="entry name" value="Cyt_P450_sf"/>
</dbReference>
<name>A0A835LZH3_9MAGN</name>
<dbReference type="PANTHER" id="PTHR24296">
    <property type="entry name" value="CYTOCHROME P450"/>
    <property type="match status" value="1"/>
</dbReference>
<accession>A0A835LZH3</accession>
<evidence type="ECO:0008006" key="7">
    <source>
        <dbReference type="Google" id="ProtNLM"/>
    </source>
</evidence>
<comment type="caution">
    <text evidence="5">The sequence shown here is derived from an EMBL/GenBank/DDBJ whole genome shotgun (WGS) entry which is preliminary data.</text>
</comment>
<dbReference type="GO" id="GO:0044550">
    <property type="term" value="P:secondary metabolite biosynthetic process"/>
    <property type="evidence" value="ECO:0007669"/>
    <property type="project" value="UniProtKB-ARBA"/>
</dbReference>
<dbReference type="GO" id="GO:0004497">
    <property type="term" value="F:monooxygenase activity"/>
    <property type="evidence" value="ECO:0007669"/>
    <property type="project" value="InterPro"/>
</dbReference>
<evidence type="ECO:0000256" key="2">
    <source>
        <dbReference type="ARBA" id="ARBA00022723"/>
    </source>
</evidence>
<dbReference type="AlphaFoldDB" id="A0A835LZH3"/>
<dbReference type="Proteomes" id="UP000631114">
    <property type="component" value="Unassembled WGS sequence"/>
</dbReference>
<evidence type="ECO:0000256" key="3">
    <source>
        <dbReference type="ARBA" id="ARBA00023002"/>
    </source>
</evidence>
<evidence type="ECO:0000313" key="6">
    <source>
        <dbReference type="Proteomes" id="UP000631114"/>
    </source>
</evidence>
<dbReference type="GO" id="GO:0016705">
    <property type="term" value="F:oxidoreductase activity, acting on paired donors, with incorporation or reduction of molecular oxygen"/>
    <property type="evidence" value="ECO:0007669"/>
    <property type="project" value="InterPro"/>
</dbReference>
<dbReference type="GO" id="GO:0005506">
    <property type="term" value="F:iron ion binding"/>
    <property type="evidence" value="ECO:0007669"/>
    <property type="project" value="InterPro"/>
</dbReference>
<evidence type="ECO:0000256" key="4">
    <source>
        <dbReference type="ARBA" id="ARBA00023004"/>
    </source>
</evidence>
<keyword evidence="4" id="KW-0408">Iron</keyword>
<reference evidence="5 6" key="1">
    <citation type="submission" date="2020-10" db="EMBL/GenBank/DDBJ databases">
        <title>The Coptis chinensis genome and diversification of protoberbering-type alkaloids.</title>
        <authorList>
            <person name="Wang B."/>
            <person name="Shu S."/>
            <person name="Song C."/>
            <person name="Liu Y."/>
        </authorList>
    </citation>
    <scope>NUCLEOTIDE SEQUENCE [LARGE SCALE GENOMIC DNA]</scope>
    <source>
        <strain evidence="5">HL-2020</strain>
        <tissue evidence="5">Leaf</tissue>
    </source>
</reference>
<gene>
    <name evidence="5" type="ORF">IFM89_024582</name>
</gene>
<evidence type="ECO:0000256" key="1">
    <source>
        <dbReference type="ARBA" id="ARBA00010617"/>
    </source>
</evidence>
<organism evidence="5 6">
    <name type="scientific">Coptis chinensis</name>
    <dbReference type="NCBI Taxonomy" id="261450"/>
    <lineage>
        <taxon>Eukaryota</taxon>
        <taxon>Viridiplantae</taxon>
        <taxon>Streptophyta</taxon>
        <taxon>Embryophyta</taxon>
        <taxon>Tracheophyta</taxon>
        <taxon>Spermatophyta</taxon>
        <taxon>Magnoliopsida</taxon>
        <taxon>Ranunculales</taxon>
        <taxon>Ranunculaceae</taxon>
        <taxon>Coptidoideae</taxon>
        <taxon>Coptis</taxon>
    </lineage>
</organism>
<protein>
    <recommendedName>
        <fullName evidence="7">Cytochrome P450</fullName>
    </recommendedName>
</protein>
<sequence>MAAKAPPIVLPIDFIELLKLYSNILSHSPNATFVLRQAFGFHHIITANPLNVQHILKTEFSEYPKGHLSSTILNDFLGTGIFNADGDNWKFQRRISSHEFNTKSLRKFVVTIVETELSDHLIPILSATAAKRTIVDLQDILQRFAFDNICKIAFGFDPKYLSQSFPKIEFALAFDNAVRISGEWFTYAFPAIWKLQRVLDIGSEKKLKEPISQVREFAGKEARTK</sequence>
<keyword evidence="3" id="KW-0560">Oxidoreductase</keyword>
<dbReference type="EMBL" id="JADFTS010000004">
    <property type="protein sequence ID" value="KAF9610732.1"/>
    <property type="molecule type" value="Genomic_DNA"/>
</dbReference>
<dbReference type="Pfam" id="PF00067">
    <property type="entry name" value="p450"/>
    <property type="match status" value="1"/>
</dbReference>
<keyword evidence="2" id="KW-0479">Metal-binding</keyword>
<dbReference type="SUPFAM" id="SSF48264">
    <property type="entry name" value="Cytochrome P450"/>
    <property type="match status" value="1"/>
</dbReference>
<dbReference type="OrthoDB" id="1938411at2759"/>
<keyword evidence="6" id="KW-1185">Reference proteome</keyword>
<comment type="similarity">
    <text evidence="1">Belongs to the cytochrome P450 family.</text>
</comment>
<proteinExistence type="inferred from homology"/>